<evidence type="ECO:0000313" key="3">
    <source>
        <dbReference type="Proteomes" id="UP001161405"/>
    </source>
</evidence>
<proteinExistence type="predicted"/>
<keyword evidence="3" id="KW-1185">Reference proteome</keyword>
<keyword evidence="1" id="KW-0472">Membrane</keyword>
<comment type="caution">
    <text evidence="2">The sequence shown here is derived from an EMBL/GenBank/DDBJ whole genome shotgun (WGS) entry which is preliminary data.</text>
</comment>
<protein>
    <submittedName>
        <fullName evidence="2">Membrane protein</fullName>
    </submittedName>
</protein>
<sequence length="241" mass="26437">MSEKPENNSHDEDHHAHQVTAGRRLTNYFLTGLVIAAPVGLTIYITWSIIQFVDNFVKPLIPPQYNPDTYLPVNIPGFGLVIAAFAIVMLGFLTANLVGRTLVQFGESILHKMPFVSVLYRGLKQIFETVVSQSHSNFKQVGLIEYPRKGLWALVFISTDAKGEVAEKVAGEGITSVFLPTTPNPTSGFLLFLPKEEVHILDMSVEDGAKLVISAGLVAPEYQKKTAELAEKSGAAKKSKR</sequence>
<evidence type="ECO:0000256" key="1">
    <source>
        <dbReference type="SAM" id="Phobius"/>
    </source>
</evidence>
<name>A0ABQ5UT56_9HYPH</name>
<feature type="transmembrane region" description="Helical" evidence="1">
    <location>
        <begin position="28"/>
        <end position="50"/>
    </location>
</feature>
<dbReference type="InterPro" id="IPR007462">
    <property type="entry name" value="COV1-like"/>
</dbReference>
<dbReference type="PANTHER" id="PTHR31876">
    <property type="entry name" value="COV-LIKE PROTEIN 1"/>
    <property type="match status" value="1"/>
</dbReference>
<evidence type="ECO:0000313" key="2">
    <source>
        <dbReference type="EMBL" id="GLQ18373.1"/>
    </source>
</evidence>
<dbReference type="EMBL" id="BSNI01000002">
    <property type="protein sequence ID" value="GLQ18373.1"/>
    <property type="molecule type" value="Genomic_DNA"/>
</dbReference>
<dbReference type="PANTHER" id="PTHR31876:SF26">
    <property type="entry name" value="PROTEIN LIKE COV 2"/>
    <property type="match status" value="1"/>
</dbReference>
<dbReference type="RefSeq" id="WP_284365270.1">
    <property type="nucleotide sequence ID" value="NZ_BSNI01000002.1"/>
</dbReference>
<keyword evidence="1" id="KW-1133">Transmembrane helix</keyword>
<reference evidence="2" key="2">
    <citation type="submission" date="2023-01" db="EMBL/GenBank/DDBJ databases">
        <title>Draft genome sequence of Maritalea porphyrae strain NBRC 107169.</title>
        <authorList>
            <person name="Sun Q."/>
            <person name="Mori K."/>
        </authorList>
    </citation>
    <scope>NUCLEOTIDE SEQUENCE</scope>
    <source>
        <strain evidence="2">NBRC 107169</strain>
    </source>
</reference>
<organism evidence="2 3">
    <name type="scientific">Maritalea porphyrae</name>
    <dbReference type="NCBI Taxonomy" id="880732"/>
    <lineage>
        <taxon>Bacteria</taxon>
        <taxon>Pseudomonadati</taxon>
        <taxon>Pseudomonadota</taxon>
        <taxon>Alphaproteobacteria</taxon>
        <taxon>Hyphomicrobiales</taxon>
        <taxon>Devosiaceae</taxon>
        <taxon>Maritalea</taxon>
    </lineage>
</organism>
<gene>
    <name evidence="2" type="ORF">GCM10007879_26220</name>
</gene>
<accession>A0ABQ5UT56</accession>
<dbReference type="Pfam" id="PF04367">
    <property type="entry name" value="DUF502"/>
    <property type="match status" value="1"/>
</dbReference>
<keyword evidence="1" id="KW-0812">Transmembrane</keyword>
<dbReference type="Proteomes" id="UP001161405">
    <property type="component" value="Unassembled WGS sequence"/>
</dbReference>
<feature type="transmembrane region" description="Helical" evidence="1">
    <location>
        <begin position="70"/>
        <end position="93"/>
    </location>
</feature>
<reference evidence="2" key="1">
    <citation type="journal article" date="2014" name="Int. J. Syst. Evol. Microbiol.">
        <title>Complete genome of a new Firmicutes species belonging to the dominant human colonic microbiota ('Ruminococcus bicirculans') reveals two chromosomes and a selective capacity to utilize plant glucans.</title>
        <authorList>
            <consortium name="NISC Comparative Sequencing Program"/>
            <person name="Wegmann U."/>
            <person name="Louis P."/>
            <person name="Goesmann A."/>
            <person name="Henrissat B."/>
            <person name="Duncan S.H."/>
            <person name="Flint H.J."/>
        </authorList>
    </citation>
    <scope>NUCLEOTIDE SEQUENCE</scope>
    <source>
        <strain evidence="2">NBRC 107169</strain>
    </source>
</reference>